<dbReference type="KEGG" id="daer:H9K75_01490"/>
<dbReference type="EMBL" id="CP060783">
    <property type="protein sequence ID" value="QNP48904.1"/>
    <property type="molecule type" value="Genomic_DNA"/>
</dbReference>
<proteinExistence type="predicted"/>
<evidence type="ECO:0000313" key="2">
    <source>
        <dbReference type="Proteomes" id="UP000516028"/>
    </source>
</evidence>
<dbReference type="RefSeq" id="WP_187724496.1">
    <property type="nucleotide sequence ID" value="NZ_CP060783.1"/>
</dbReference>
<keyword evidence="2" id="KW-1185">Reference proteome</keyword>
<sequence>MNFQEAKELIGSAQNINDHLNNMADMINSIQDYELQKNIKLELGQVMGKVYLGFIHPVIVQFPELDPDTPVENS</sequence>
<dbReference type="Proteomes" id="UP000516028">
    <property type="component" value="Chromosome"/>
</dbReference>
<name>A0A7H0GKT8_9BURK</name>
<reference evidence="1 2" key="1">
    <citation type="submission" date="2020-08" db="EMBL/GenBank/DDBJ databases">
        <title>Genome sequence of Diaphorobacter aerolatus KACC 16536T.</title>
        <authorList>
            <person name="Hyun D.-W."/>
            <person name="Bae J.-W."/>
        </authorList>
    </citation>
    <scope>NUCLEOTIDE SEQUENCE [LARGE SCALE GENOMIC DNA]</scope>
    <source>
        <strain evidence="1 2">KACC 16536</strain>
    </source>
</reference>
<dbReference type="AlphaFoldDB" id="A0A7H0GKT8"/>
<gene>
    <name evidence="1" type="ORF">H9K75_01490</name>
</gene>
<evidence type="ECO:0000313" key="1">
    <source>
        <dbReference type="EMBL" id="QNP48904.1"/>
    </source>
</evidence>
<accession>A0A7H0GKT8</accession>
<protein>
    <submittedName>
        <fullName evidence="1">Uncharacterized protein</fullName>
    </submittedName>
</protein>
<organism evidence="1 2">
    <name type="scientific">Diaphorobacter aerolatus</name>
    <dbReference type="NCBI Taxonomy" id="1288495"/>
    <lineage>
        <taxon>Bacteria</taxon>
        <taxon>Pseudomonadati</taxon>
        <taxon>Pseudomonadota</taxon>
        <taxon>Betaproteobacteria</taxon>
        <taxon>Burkholderiales</taxon>
        <taxon>Comamonadaceae</taxon>
        <taxon>Diaphorobacter</taxon>
    </lineage>
</organism>